<keyword evidence="2" id="KW-1185">Reference proteome</keyword>
<evidence type="ECO:0000313" key="1">
    <source>
        <dbReference type="EMBL" id="SHL05718.1"/>
    </source>
</evidence>
<reference evidence="2" key="1">
    <citation type="submission" date="2016-11" db="EMBL/GenBank/DDBJ databases">
        <authorList>
            <person name="Varghese N."/>
            <person name="Submissions S."/>
        </authorList>
    </citation>
    <scope>NUCLEOTIDE SEQUENCE [LARGE SCALE GENOMIC DNA]</scope>
    <source>
        <strain evidence="2">DSM 10349</strain>
    </source>
</reference>
<dbReference type="AlphaFoldDB" id="A0A1M6XIJ2"/>
<feature type="non-terminal residue" evidence="1">
    <location>
        <position position="1"/>
    </location>
</feature>
<organism evidence="1 2">
    <name type="scientific">Desulforamulus aeronauticus DSM 10349</name>
    <dbReference type="NCBI Taxonomy" id="1121421"/>
    <lineage>
        <taxon>Bacteria</taxon>
        <taxon>Bacillati</taxon>
        <taxon>Bacillota</taxon>
        <taxon>Clostridia</taxon>
        <taxon>Eubacteriales</taxon>
        <taxon>Peptococcaceae</taxon>
        <taxon>Desulforamulus</taxon>
    </lineage>
</organism>
<dbReference type="EMBL" id="FRAR01000051">
    <property type="protein sequence ID" value="SHL05718.1"/>
    <property type="molecule type" value="Genomic_DNA"/>
</dbReference>
<evidence type="ECO:0000313" key="2">
    <source>
        <dbReference type="Proteomes" id="UP000183997"/>
    </source>
</evidence>
<dbReference type="Proteomes" id="UP000183997">
    <property type="component" value="Unassembled WGS sequence"/>
</dbReference>
<name>A0A1M6XIJ2_9FIRM</name>
<proteinExistence type="predicted"/>
<gene>
    <name evidence="1" type="ORF">SAMN02745123_04034</name>
</gene>
<sequence>DQHKTWLDQAVKDGQITEEQSQNWSQHFDQMKEFHSQNGMGPMMNGNMMNGNMMNMMGNGSGMGPGMMGNFSTPASK</sequence>
<accession>A0A1M6XIJ2</accession>
<protein>
    <submittedName>
        <fullName evidence="1">Uncharacterized protein</fullName>
    </submittedName>
</protein>